<feature type="compositionally biased region" description="Acidic residues" evidence="1">
    <location>
        <begin position="261"/>
        <end position="274"/>
    </location>
</feature>
<dbReference type="PROSITE" id="PS50908">
    <property type="entry name" value="RWD"/>
    <property type="match status" value="1"/>
</dbReference>
<proteinExistence type="predicted"/>
<dbReference type="SMART" id="SM00591">
    <property type="entry name" value="RWD"/>
    <property type="match status" value="1"/>
</dbReference>
<organism evidence="3 4">
    <name type="scientific">Testicularia cyperi</name>
    <dbReference type="NCBI Taxonomy" id="1882483"/>
    <lineage>
        <taxon>Eukaryota</taxon>
        <taxon>Fungi</taxon>
        <taxon>Dikarya</taxon>
        <taxon>Basidiomycota</taxon>
        <taxon>Ustilaginomycotina</taxon>
        <taxon>Ustilaginomycetes</taxon>
        <taxon>Ustilaginales</taxon>
        <taxon>Anthracoideaceae</taxon>
        <taxon>Testicularia</taxon>
    </lineage>
</organism>
<dbReference type="InterPro" id="IPR040213">
    <property type="entry name" value="GIR2-like"/>
</dbReference>
<feature type="domain" description="RWD" evidence="2">
    <location>
        <begin position="13"/>
        <end position="171"/>
    </location>
</feature>
<feature type="compositionally biased region" description="Basic and acidic residues" evidence="1">
    <location>
        <begin position="219"/>
        <end position="244"/>
    </location>
</feature>
<feature type="region of interest" description="Disordered" evidence="1">
    <location>
        <begin position="219"/>
        <end position="315"/>
    </location>
</feature>
<dbReference type="EMBL" id="KZ819192">
    <property type="protein sequence ID" value="PWZ00518.1"/>
    <property type="molecule type" value="Genomic_DNA"/>
</dbReference>
<evidence type="ECO:0000259" key="2">
    <source>
        <dbReference type="PROSITE" id="PS50908"/>
    </source>
</evidence>
<dbReference type="PANTHER" id="PTHR12292">
    <property type="entry name" value="RWD DOMAIN-CONTAINING PROTEIN"/>
    <property type="match status" value="1"/>
</dbReference>
<evidence type="ECO:0000256" key="1">
    <source>
        <dbReference type="SAM" id="MobiDB-lite"/>
    </source>
</evidence>
<evidence type="ECO:0000313" key="3">
    <source>
        <dbReference type="EMBL" id="PWZ00518.1"/>
    </source>
</evidence>
<reference evidence="3 4" key="1">
    <citation type="journal article" date="2018" name="Mol. Biol. Evol.">
        <title>Broad Genomic Sampling Reveals a Smut Pathogenic Ancestry of the Fungal Clade Ustilaginomycotina.</title>
        <authorList>
            <person name="Kijpornyongpan T."/>
            <person name="Mondo S.J."/>
            <person name="Barry K."/>
            <person name="Sandor L."/>
            <person name="Lee J."/>
            <person name="Lipzen A."/>
            <person name="Pangilinan J."/>
            <person name="LaButti K."/>
            <person name="Hainaut M."/>
            <person name="Henrissat B."/>
            <person name="Grigoriev I.V."/>
            <person name="Spatafora J.W."/>
            <person name="Aime M.C."/>
        </authorList>
    </citation>
    <scope>NUCLEOTIDE SEQUENCE [LARGE SCALE GENOMIC DNA]</scope>
    <source>
        <strain evidence="3 4">MCA 3645</strain>
    </source>
</reference>
<gene>
    <name evidence="3" type="ORF">BCV70DRAFT_199793</name>
</gene>
<evidence type="ECO:0000313" key="4">
    <source>
        <dbReference type="Proteomes" id="UP000246740"/>
    </source>
</evidence>
<dbReference type="STRING" id="1882483.A0A317XRK2"/>
<feature type="compositionally biased region" description="Basic and acidic residues" evidence="1">
    <location>
        <begin position="283"/>
        <end position="293"/>
    </location>
</feature>
<dbReference type="InParanoid" id="A0A317XRK2"/>
<dbReference type="FunCoup" id="A0A317XRK2">
    <property type="interactions" value="194"/>
</dbReference>
<dbReference type="Pfam" id="PF05773">
    <property type="entry name" value="RWD"/>
    <property type="match status" value="1"/>
</dbReference>
<dbReference type="CDD" id="cd23823">
    <property type="entry name" value="RWD_GCN2"/>
    <property type="match status" value="1"/>
</dbReference>
<dbReference type="Gene3D" id="3.10.110.10">
    <property type="entry name" value="Ubiquitin Conjugating Enzyme"/>
    <property type="match status" value="1"/>
</dbReference>
<dbReference type="InterPro" id="IPR016135">
    <property type="entry name" value="UBQ-conjugating_enzyme/RWD"/>
</dbReference>
<accession>A0A317XRK2</accession>
<name>A0A317XRK2_9BASI</name>
<dbReference type="Proteomes" id="UP000246740">
    <property type="component" value="Unassembled WGS sequence"/>
</dbReference>
<keyword evidence="4" id="KW-1185">Reference proteome</keyword>
<sequence>MPSQEEYEAILAEELEVLESIYIDELEKISQEELRIRVEPEEEVLPLLFALGVAPGEIPTESVEEGSPSPIELSLHINYTPEYPDAPPGMSIEVVRDSKGVLGPIVGADDDDEDEDEDDADSKKRKENAANAGRARLDELHQGLEEIAQDSLGMAMVFTLASHLRESLTTLIQRRVNEIEAEASAKREAEIEAEAEKFRGTAVTPERFAEWRIRFEAEMKEKERKQEETKMAKMSAKEREDYKKSKAKPSGKQLFEKGGTLEDEMDKDDDDGAQEVDWSLYTREQRERERREAEEQEELESRANGLAFEDNEDED</sequence>
<protein>
    <submittedName>
        <fullName evidence="3">RWD-domain-containing protein</fullName>
    </submittedName>
</protein>
<dbReference type="SUPFAM" id="SSF54495">
    <property type="entry name" value="UBC-like"/>
    <property type="match status" value="1"/>
</dbReference>
<feature type="compositionally biased region" description="Acidic residues" evidence="1">
    <location>
        <begin position="108"/>
        <end position="120"/>
    </location>
</feature>
<dbReference type="OrthoDB" id="277175at2759"/>
<dbReference type="InterPro" id="IPR006575">
    <property type="entry name" value="RWD_dom"/>
</dbReference>
<dbReference type="AlphaFoldDB" id="A0A317XRK2"/>
<feature type="region of interest" description="Disordered" evidence="1">
    <location>
        <begin position="103"/>
        <end position="136"/>
    </location>
</feature>